<evidence type="ECO:0000313" key="2">
    <source>
        <dbReference type="Proteomes" id="UP000241890"/>
    </source>
</evidence>
<comment type="caution">
    <text evidence="1">The sequence shown here is derived from an EMBL/GenBank/DDBJ whole genome shotgun (WGS) entry which is preliminary data.</text>
</comment>
<dbReference type="EMBL" id="BEYU01000121">
    <property type="protein sequence ID" value="GBG32412.1"/>
    <property type="molecule type" value="Genomic_DNA"/>
</dbReference>
<evidence type="ECO:0000313" key="1">
    <source>
        <dbReference type="EMBL" id="GBG32412.1"/>
    </source>
</evidence>
<sequence>MQEQQRVVRAYSEDTERPYFQIRYRLSLTGKELLADALSGNPMYGMNGMPSRGDRSESVSTTVSMAPGAAGSDVGIFGGFQGFGAENGDPTNRASRSRSLEFTNYMAADGPQTNFRPGQNGIFPESDHQSSYMDVDQMAELRRSRSAGTASEFQLNRGAPAIPVEDLHNPNSHFQDIAQSYPELATEFSGLVTCLNSKNVRKYRVGQPYRKGVIIGIDDEQGKIIVYQRNLPMGTLVVMHSKPHARYEKGYTVQNIQGRVLGTVHAMDRVQNLLVVNTSAAL</sequence>
<name>A0A2R5GND4_9STRA</name>
<proteinExistence type="predicted"/>
<keyword evidence="2" id="KW-1185">Reference proteome</keyword>
<organism evidence="1 2">
    <name type="scientific">Hondaea fermentalgiana</name>
    <dbReference type="NCBI Taxonomy" id="2315210"/>
    <lineage>
        <taxon>Eukaryota</taxon>
        <taxon>Sar</taxon>
        <taxon>Stramenopiles</taxon>
        <taxon>Bigyra</taxon>
        <taxon>Labyrinthulomycetes</taxon>
        <taxon>Thraustochytrida</taxon>
        <taxon>Thraustochytriidae</taxon>
        <taxon>Hondaea</taxon>
    </lineage>
</organism>
<accession>A0A2R5GND4</accession>
<gene>
    <name evidence="1" type="ORF">FCC1311_086372</name>
</gene>
<dbReference type="AlphaFoldDB" id="A0A2R5GND4"/>
<protein>
    <submittedName>
        <fullName evidence="1">Uncharacterized protein</fullName>
    </submittedName>
</protein>
<dbReference type="Proteomes" id="UP000241890">
    <property type="component" value="Unassembled WGS sequence"/>
</dbReference>
<dbReference type="InParanoid" id="A0A2R5GND4"/>
<reference evidence="1 2" key="1">
    <citation type="submission" date="2017-12" db="EMBL/GenBank/DDBJ databases">
        <title>Sequencing, de novo assembly and annotation of complete genome of a new Thraustochytrid species, strain FCC1311.</title>
        <authorList>
            <person name="Sedici K."/>
            <person name="Godart F."/>
            <person name="Aiese Cigliano R."/>
            <person name="Sanseverino W."/>
            <person name="Barakat M."/>
            <person name="Ortet P."/>
            <person name="Marechal E."/>
            <person name="Cagnac O."/>
            <person name="Amato A."/>
        </authorList>
    </citation>
    <scope>NUCLEOTIDE SEQUENCE [LARGE SCALE GENOMIC DNA]</scope>
</reference>